<dbReference type="PATRIC" id="fig|937777.3.peg.3101"/>
<evidence type="ECO:0000313" key="10">
    <source>
        <dbReference type="Proteomes" id="UP000010467"/>
    </source>
</evidence>
<protein>
    <submittedName>
        <fullName evidence="9">Putative carboxypeptidase</fullName>
    </submittedName>
</protein>
<proteinExistence type="inferred from homology"/>
<keyword evidence="3" id="KW-0645">Protease</keyword>
<dbReference type="PRINTS" id="PR00765">
    <property type="entry name" value="CRBOXYPTASEA"/>
</dbReference>
<dbReference type="GO" id="GO:0006508">
    <property type="term" value="P:proteolysis"/>
    <property type="evidence" value="ECO:0007669"/>
    <property type="project" value="UniProtKB-KW"/>
</dbReference>
<dbReference type="Pfam" id="PF00246">
    <property type="entry name" value="Peptidase_M14"/>
    <property type="match status" value="1"/>
</dbReference>
<accession>L0A3Q9</accession>
<dbReference type="CDD" id="cd06905">
    <property type="entry name" value="M14-like"/>
    <property type="match status" value="1"/>
</dbReference>
<evidence type="ECO:0000256" key="6">
    <source>
        <dbReference type="ARBA" id="ARBA00023049"/>
    </source>
</evidence>
<feature type="domain" description="Peptidase M14" evidence="8">
    <location>
        <begin position="8"/>
        <end position="362"/>
    </location>
</feature>
<dbReference type="Gene3D" id="3.40.630.10">
    <property type="entry name" value="Zn peptidases"/>
    <property type="match status" value="1"/>
</dbReference>
<comment type="cofactor">
    <cofactor evidence="1">
        <name>Zn(2+)</name>
        <dbReference type="ChEBI" id="CHEBI:29105"/>
    </cofactor>
</comment>
<dbReference type="Proteomes" id="UP000010467">
    <property type="component" value="Chromosome"/>
</dbReference>
<dbReference type="EMBL" id="CP003382">
    <property type="protein sequence ID" value="AFZ68533.1"/>
    <property type="molecule type" value="Genomic_DNA"/>
</dbReference>
<evidence type="ECO:0000313" key="9">
    <source>
        <dbReference type="EMBL" id="AFZ68533.1"/>
    </source>
</evidence>
<dbReference type="GO" id="GO:0004181">
    <property type="term" value="F:metallocarboxypeptidase activity"/>
    <property type="evidence" value="ECO:0007669"/>
    <property type="project" value="InterPro"/>
</dbReference>
<name>L0A3Q9_DEIPD</name>
<feature type="active site" description="Proton donor/acceptor" evidence="7">
    <location>
        <position position="339"/>
    </location>
</feature>
<keyword evidence="5" id="KW-0862">Zinc</keyword>
<dbReference type="GO" id="GO:0008270">
    <property type="term" value="F:zinc ion binding"/>
    <property type="evidence" value="ECO:0007669"/>
    <property type="project" value="InterPro"/>
</dbReference>
<evidence type="ECO:0000259" key="8">
    <source>
        <dbReference type="PROSITE" id="PS52035"/>
    </source>
</evidence>
<dbReference type="InterPro" id="IPR000834">
    <property type="entry name" value="Peptidase_M14"/>
</dbReference>
<gene>
    <name evidence="9" type="ordered locus">Deipe_3085</name>
</gene>
<dbReference type="eggNOG" id="COG2866">
    <property type="taxonomic scope" value="Bacteria"/>
</dbReference>
<sequence length="557" mass="62575">MAHLEPGHFHLYDELTRYLQMVAAEYPHLTRLRSIGKSYQGRDIWVMALTQENTGPAEEKPGYWIDANIHAGEVTGGATCLYTIQYLVTRYGADDQVTRLLDAHALYIAPRLTPDGTEHYLTTPDIPRSSVRLYPFADERGGLSPEDIDGNGLILEMRVRDPKGAWKVSEHDSRLMRPREFHEQGGVYYHRFVEGRVRDFNGYTMRDAPPRFGLDLNRNFPHGWAPEGTQKGAGPFPVSEPETRAVADFFARHKNINGVQSYHTFSGVILRPYAAQGDDAFPTHDLTVYKRLGQRGTDLTGYPNTSVFHGFRYDPKSVLSGGFFDWLYDHLGVIAFANELWDVIGEAGVKERDFIGWFREHPEEDDLKLLAFNDQHELGGFHSWTPFSHPELGEVEIGGWDYKRFWQNAPEKFLPDIAHKNMLFTLEHAEASPRLNIRRFEALPIASGVYRVVAVLENLGYLPTYTSAKARERQVVEPIRVTLNVPAEAQLVSGERTQDAGHLEGRSGSGANWIGAGGATGQEVKLEWVVQANDGCAVQLTAVAQRAGTVRAALMLQ</sequence>
<comment type="similarity">
    <text evidence="2 7">Belongs to the peptidase M14 family.</text>
</comment>
<evidence type="ECO:0000256" key="2">
    <source>
        <dbReference type="ARBA" id="ARBA00005988"/>
    </source>
</evidence>
<dbReference type="PANTHER" id="PTHR11705">
    <property type="entry name" value="PROTEASE FAMILY M14 CARBOXYPEPTIDASE A,B"/>
    <property type="match status" value="1"/>
</dbReference>
<organism evidence="9 10">
    <name type="scientific">Deinococcus peraridilitoris (strain DSM 19664 / LMG 22246 / CIP 109416 / KR-200)</name>
    <dbReference type="NCBI Taxonomy" id="937777"/>
    <lineage>
        <taxon>Bacteria</taxon>
        <taxon>Thermotogati</taxon>
        <taxon>Deinococcota</taxon>
        <taxon>Deinococci</taxon>
        <taxon>Deinococcales</taxon>
        <taxon>Deinococcaceae</taxon>
        <taxon>Deinococcus</taxon>
    </lineage>
</organism>
<reference evidence="10" key="1">
    <citation type="submission" date="2012-03" db="EMBL/GenBank/DDBJ databases">
        <title>Complete sequence of chromosome of Deinococcus peraridilitoris DSM 19664.</title>
        <authorList>
            <person name="Lucas S."/>
            <person name="Copeland A."/>
            <person name="Lapidus A."/>
            <person name="Glavina del Rio T."/>
            <person name="Dalin E."/>
            <person name="Tice H."/>
            <person name="Bruce D."/>
            <person name="Goodwin L."/>
            <person name="Pitluck S."/>
            <person name="Peters L."/>
            <person name="Mikhailova N."/>
            <person name="Lu M."/>
            <person name="Kyrpides N."/>
            <person name="Mavromatis K."/>
            <person name="Ivanova N."/>
            <person name="Brettin T."/>
            <person name="Detter J.C."/>
            <person name="Han C."/>
            <person name="Larimer F."/>
            <person name="Land M."/>
            <person name="Hauser L."/>
            <person name="Markowitz V."/>
            <person name="Cheng J.-F."/>
            <person name="Hugenholtz P."/>
            <person name="Woyke T."/>
            <person name="Wu D."/>
            <person name="Pukall R."/>
            <person name="Steenblock K."/>
            <person name="Brambilla E."/>
            <person name="Klenk H.-P."/>
            <person name="Eisen J.A."/>
        </authorList>
    </citation>
    <scope>NUCLEOTIDE SEQUENCE [LARGE SCALE GENOMIC DNA]</scope>
    <source>
        <strain evidence="10">DSM 19664 / LMG 22246 / CIP 109416 / KR-200</strain>
    </source>
</reference>
<evidence type="ECO:0000256" key="1">
    <source>
        <dbReference type="ARBA" id="ARBA00001947"/>
    </source>
</evidence>
<dbReference type="GO" id="GO:0005615">
    <property type="term" value="C:extracellular space"/>
    <property type="evidence" value="ECO:0007669"/>
    <property type="project" value="TreeGrafter"/>
</dbReference>
<dbReference type="SUPFAM" id="SSF53187">
    <property type="entry name" value="Zn-dependent exopeptidases"/>
    <property type="match status" value="1"/>
</dbReference>
<dbReference type="OrthoDB" id="9811296at2"/>
<keyword evidence="9" id="KW-0121">Carboxypeptidase</keyword>
<dbReference type="KEGG" id="dpd:Deipe_3085"/>
<dbReference type="PROSITE" id="PS52035">
    <property type="entry name" value="PEPTIDASE_M14"/>
    <property type="match status" value="1"/>
</dbReference>
<dbReference type="PANTHER" id="PTHR11705:SF143">
    <property type="entry name" value="SLL0236 PROTEIN"/>
    <property type="match status" value="1"/>
</dbReference>
<dbReference type="STRING" id="937777.Deipe_3085"/>
<evidence type="ECO:0000256" key="4">
    <source>
        <dbReference type="ARBA" id="ARBA00022801"/>
    </source>
</evidence>
<evidence type="ECO:0000256" key="3">
    <source>
        <dbReference type="ARBA" id="ARBA00022670"/>
    </source>
</evidence>
<keyword evidence="4" id="KW-0378">Hydrolase</keyword>
<keyword evidence="6" id="KW-0482">Metalloprotease</keyword>
<dbReference type="AlphaFoldDB" id="L0A3Q9"/>
<dbReference type="RefSeq" id="WP_015236832.1">
    <property type="nucleotide sequence ID" value="NC_019793.1"/>
</dbReference>
<dbReference type="HOGENOM" id="CLU_028657_0_0_0"/>
<evidence type="ECO:0000256" key="7">
    <source>
        <dbReference type="PROSITE-ProRule" id="PRU01379"/>
    </source>
</evidence>
<keyword evidence="10" id="KW-1185">Reference proteome</keyword>
<dbReference type="SMART" id="SM00631">
    <property type="entry name" value="Zn_pept"/>
    <property type="match status" value="1"/>
</dbReference>
<evidence type="ECO:0000256" key="5">
    <source>
        <dbReference type="ARBA" id="ARBA00022833"/>
    </source>
</evidence>